<sequence length="575" mass="63745">MTDRAVTTLGLIRQLWAQASLPRIVLENMVERGNVVLINEPSEVGQAVRSAFQLSAVAQACCTVIALAERLRRALGKMEGGEGEVERLVLDRVEVDARHALAEWVGWTKVYKGEADAVGKKDMLNKSMPTDDDEARQVLNIDPHAVADWDALAGLYHTKRTNRSVPGIVRIHTNFPHHKLGIIQLLGLAPRSARWNDARIHEEVFSRVSREDLQKELLKWEAFEFERAAQEAGLCVTAYRSRAEWEQSEMGKALRHWMGENAGNSAFRISRIASTTPLVKKQTSRVDESKLKVIDMSRVIAGPVSARTLAAHGADVLLLSSPHLPNLPLRELDTARGKRTAFIELAPGSGLTREMEALVREADVFSQAYRPQGLAERGLGAEVVQRLRSGIVYAELRAFGFTGPWKDRRAYDSLTQTACGMNYLEGLSYQQDQGETGVQPKALPVQALDYAAGSLMCFATLACKCRAIIERLNADEGEEEKGWKVQLSLASTAEWICSLGQIQGDDAWTSPPQDIIPRDRDQLADMTSSYKVRGLPGEEHVQVLAIRHASIPDGQEEGLRWSVPGHLGVDRLEWL</sequence>
<proteinExistence type="inferred from homology"/>
<reference evidence="3" key="1">
    <citation type="submission" date="2014-06" db="EMBL/GenBank/DDBJ databases">
        <authorList>
            <person name="Ju J."/>
            <person name="Zhang J."/>
        </authorList>
    </citation>
    <scope>NUCLEOTIDE SEQUENCE</scope>
    <source>
        <strain evidence="3">SscI8</strain>
    </source>
</reference>
<reference evidence="4" key="2">
    <citation type="submission" date="2014-06" db="EMBL/GenBank/DDBJ databases">
        <authorList>
            <person name="Berkman P.J."/>
        </authorList>
    </citation>
    <scope>NUCLEOTIDE SEQUENCE [LARGE SCALE GENOMIC DNA]</scope>
</reference>
<dbReference type="PANTHER" id="PTHR48228:SF4">
    <property type="entry name" value="BLR3030 PROTEIN"/>
    <property type="match status" value="1"/>
</dbReference>
<name>A0A0F7RXM4_9BASI</name>
<dbReference type="OrthoDB" id="2308815at2759"/>
<protein>
    <recommendedName>
        <fullName evidence="5">Acyl-CoA transferases/carnitine dehydratase</fullName>
    </recommendedName>
</protein>
<evidence type="ECO:0000313" key="4">
    <source>
        <dbReference type="Proteomes" id="UP000242770"/>
    </source>
</evidence>
<gene>
    <name evidence="2" type="primary">SSCI34550.1</name>
    <name evidence="3" type="ORF">SPSC_04550</name>
</gene>
<dbReference type="PANTHER" id="PTHR48228">
    <property type="entry name" value="SUCCINYL-COA--D-CITRAMALATE COA-TRANSFERASE"/>
    <property type="match status" value="1"/>
</dbReference>
<dbReference type="InterPro" id="IPR023606">
    <property type="entry name" value="CoA-Trfase_III_dom_1_sf"/>
</dbReference>
<dbReference type="Gene3D" id="3.40.50.10540">
    <property type="entry name" value="Crotonobetainyl-coa:carnitine coa-transferase, domain 1"/>
    <property type="match status" value="1"/>
</dbReference>
<dbReference type="Proteomes" id="UP000242770">
    <property type="component" value="Unassembled WGS sequence"/>
</dbReference>
<evidence type="ECO:0008006" key="5">
    <source>
        <dbReference type="Google" id="ProtNLM"/>
    </source>
</evidence>
<dbReference type="GO" id="GO:0003824">
    <property type="term" value="F:catalytic activity"/>
    <property type="evidence" value="ECO:0007669"/>
    <property type="project" value="InterPro"/>
</dbReference>
<keyword evidence="4" id="KW-1185">Reference proteome</keyword>
<dbReference type="STRING" id="49012.A0A0F7RXM4"/>
<reference evidence="2" key="3">
    <citation type="submission" date="2014-06" db="EMBL/GenBank/DDBJ databases">
        <authorList>
            <person name="Berkman J.Paul."/>
        </authorList>
    </citation>
    <scope>NUCLEOTIDE SEQUENCE [LARGE SCALE GENOMIC DNA]</scope>
</reference>
<evidence type="ECO:0000313" key="2">
    <source>
        <dbReference type="EMBL" id="CDS00048.1"/>
    </source>
</evidence>
<dbReference type="AlphaFoldDB" id="A0A0F7RXM4"/>
<dbReference type="EMBL" id="LK056680">
    <property type="protein sequence ID" value="CDU24717.1"/>
    <property type="molecule type" value="Genomic_DNA"/>
</dbReference>
<accession>A0A0F7RXM4</accession>
<organism evidence="2 4">
    <name type="scientific">Sporisorium scitamineum</name>
    <dbReference type="NCBI Taxonomy" id="49012"/>
    <lineage>
        <taxon>Eukaryota</taxon>
        <taxon>Fungi</taxon>
        <taxon>Dikarya</taxon>
        <taxon>Basidiomycota</taxon>
        <taxon>Ustilaginomycotina</taxon>
        <taxon>Ustilaginomycetes</taxon>
        <taxon>Ustilaginales</taxon>
        <taxon>Ustilaginaceae</taxon>
        <taxon>Sporisorium</taxon>
    </lineage>
</organism>
<dbReference type="InterPro" id="IPR050509">
    <property type="entry name" value="CoA-transferase_III"/>
</dbReference>
<dbReference type="SUPFAM" id="SSF89796">
    <property type="entry name" value="CoA-transferase family III (CaiB/BaiF)"/>
    <property type="match status" value="2"/>
</dbReference>
<dbReference type="Pfam" id="PF02515">
    <property type="entry name" value="CoA_transf_3"/>
    <property type="match status" value="1"/>
</dbReference>
<dbReference type="InterPro" id="IPR003673">
    <property type="entry name" value="CoA-Trfase_fam_III"/>
</dbReference>
<evidence type="ECO:0000256" key="1">
    <source>
        <dbReference type="ARBA" id="ARBA00008383"/>
    </source>
</evidence>
<comment type="similarity">
    <text evidence="1">Belongs to the CoA-transferase III family.</text>
</comment>
<dbReference type="EMBL" id="CCFA01001923">
    <property type="protein sequence ID" value="CDS00048.1"/>
    <property type="molecule type" value="Genomic_DNA"/>
</dbReference>
<evidence type="ECO:0000313" key="3">
    <source>
        <dbReference type="EMBL" id="CDU24717.1"/>
    </source>
</evidence>